<accession>A0A919FQQ4</accession>
<dbReference type="InterPro" id="IPR010080">
    <property type="entry name" value="Thioester_reductase-like_dom"/>
</dbReference>
<evidence type="ECO:0000256" key="2">
    <source>
        <dbReference type="ARBA" id="ARBA00022553"/>
    </source>
</evidence>
<dbReference type="InterPro" id="IPR036291">
    <property type="entry name" value="NAD(P)-bd_dom_sf"/>
</dbReference>
<dbReference type="PROSITE" id="PS00455">
    <property type="entry name" value="AMP_BINDING"/>
    <property type="match status" value="1"/>
</dbReference>
<dbReference type="SUPFAM" id="SSF47336">
    <property type="entry name" value="ACP-like"/>
    <property type="match status" value="1"/>
</dbReference>
<protein>
    <recommendedName>
        <fullName evidence="4">Carrier domain-containing protein</fullName>
    </recommendedName>
</protein>
<dbReference type="InterPro" id="IPR020806">
    <property type="entry name" value="PKS_PP-bd"/>
</dbReference>
<organism evidence="5 6">
    <name type="scientific">Kitasatospora indigofera</name>
    <dbReference type="NCBI Taxonomy" id="67307"/>
    <lineage>
        <taxon>Bacteria</taxon>
        <taxon>Bacillati</taxon>
        <taxon>Actinomycetota</taxon>
        <taxon>Actinomycetes</taxon>
        <taxon>Kitasatosporales</taxon>
        <taxon>Streptomycetaceae</taxon>
        <taxon>Kitasatospora</taxon>
    </lineage>
</organism>
<dbReference type="SMART" id="SM00823">
    <property type="entry name" value="PKS_PP"/>
    <property type="match status" value="1"/>
</dbReference>
<dbReference type="Pfam" id="PF00550">
    <property type="entry name" value="PP-binding"/>
    <property type="match status" value="1"/>
</dbReference>
<evidence type="ECO:0000256" key="3">
    <source>
        <dbReference type="SAM" id="MobiDB-lite"/>
    </source>
</evidence>
<dbReference type="PROSITE" id="PS00012">
    <property type="entry name" value="PHOSPHOPANTETHEINE"/>
    <property type="match status" value="1"/>
</dbReference>
<dbReference type="FunFam" id="3.40.50.980:FF:000001">
    <property type="entry name" value="Non-ribosomal peptide synthetase"/>
    <property type="match status" value="1"/>
</dbReference>
<dbReference type="Gene3D" id="1.10.1200.10">
    <property type="entry name" value="ACP-like"/>
    <property type="match status" value="1"/>
</dbReference>
<dbReference type="Proteomes" id="UP000617734">
    <property type="component" value="Unassembled WGS sequence"/>
</dbReference>
<dbReference type="SUPFAM" id="SSF51735">
    <property type="entry name" value="NAD(P)-binding Rossmann-fold domains"/>
    <property type="match status" value="1"/>
</dbReference>
<dbReference type="InterPro" id="IPR036736">
    <property type="entry name" value="ACP-like_sf"/>
</dbReference>
<proteinExistence type="predicted"/>
<dbReference type="PANTHER" id="PTHR44845">
    <property type="entry name" value="CARRIER DOMAIN-CONTAINING PROTEIN"/>
    <property type="match status" value="1"/>
</dbReference>
<dbReference type="SUPFAM" id="SSF56801">
    <property type="entry name" value="Acetyl-CoA synthetase-like"/>
    <property type="match status" value="1"/>
</dbReference>
<dbReference type="InterPro" id="IPR042099">
    <property type="entry name" value="ANL_N_sf"/>
</dbReference>
<dbReference type="InterPro" id="IPR006162">
    <property type="entry name" value="Ppantetheine_attach_site"/>
</dbReference>
<dbReference type="InterPro" id="IPR020845">
    <property type="entry name" value="AMP-binding_CS"/>
</dbReference>
<dbReference type="FunFam" id="3.40.50.12780:FF:000012">
    <property type="entry name" value="Non-ribosomal peptide synthetase"/>
    <property type="match status" value="1"/>
</dbReference>
<dbReference type="Pfam" id="PF00501">
    <property type="entry name" value="AMP-binding"/>
    <property type="match status" value="1"/>
</dbReference>
<evidence type="ECO:0000313" key="6">
    <source>
        <dbReference type="Proteomes" id="UP000617734"/>
    </source>
</evidence>
<dbReference type="NCBIfam" id="TIGR01746">
    <property type="entry name" value="Thioester-redct"/>
    <property type="match status" value="1"/>
</dbReference>
<dbReference type="InterPro" id="IPR010071">
    <property type="entry name" value="AA_adenyl_dom"/>
</dbReference>
<feature type="compositionally biased region" description="Gly residues" evidence="3">
    <location>
        <begin position="38"/>
        <end position="50"/>
    </location>
</feature>
<dbReference type="AlphaFoldDB" id="A0A919FQQ4"/>
<dbReference type="NCBIfam" id="TIGR01733">
    <property type="entry name" value="AA-adenyl-dom"/>
    <property type="match status" value="1"/>
</dbReference>
<dbReference type="PROSITE" id="PS50075">
    <property type="entry name" value="CARRIER"/>
    <property type="match status" value="1"/>
</dbReference>
<dbReference type="GO" id="GO:0031177">
    <property type="term" value="F:phosphopantetheine binding"/>
    <property type="evidence" value="ECO:0007669"/>
    <property type="project" value="InterPro"/>
</dbReference>
<dbReference type="Gene3D" id="3.40.50.720">
    <property type="entry name" value="NAD(P)-binding Rossmann-like Domain"/>
    <property type="match status" value="1"/>
</dbReference>
<dbReference type="InterPro" id="IPR013120">
    <property type="entry name" value="FAR_NAD-bd"/>
</dbReference>
<dbReference type="Pfam" id="PF07993">
    <property type="entry name" value="NAD_binding_4"/>
    <property type="match status" value="1"/>
</dbReference>
<dbReference type="GO" id="GO:0017000">
    <property type="term" value="P:antibiotic biosynthetic process"/>
    <property type="evidence" value="ECO:0007669"/>
    <property type="project" value="UniProtKB-ARBA"/>
</dbReference>
<keyword evidence="6" id="KW-1185">Reference proteome</keyword>
<feature type="domain" description="Carrier" evidence="4">
    <location>
        <begin position="568"/>
        <end position="648"/>
    </location>
</feature>
<name>A0A919FQQ4_9ACTN</name>
<dbReference type="Gene3D" id="3.40.50.12780">
    <property type="entry name" value="N-terminal domain of ligase-like"/>
    <property type="match status" value="1"/>
</dbReference>
<dbReference type="Pfam" id="PF13193">
    <property type="entry name" value="AMP-binding_C"/>
    <property type="match status" value="1"/>
</dbReference>
<dbReference type="InterPro" id="IPR025110">
    <property type="entry name" value="AMP-bd_C"/>
</dbReference>
<dbReference type="CDD" id="cd05930">
    <property type="entry name" value="A_NRPS"/>
    <property type="match status" value="1"/>
</dbReference>
<keyword evidence="1" id="KW-0596">Phosphopantetheine</keyword>
<sequence length="1061" mass="113908">MYGPAPLSACRAEVRGRWADALPPGSRQASVRPSGPRGLNGSGGPDGSGPAGRRPLVRAAAAGVPELFRRTAARHPDGVAVVAEDGEIRYGELDARSDRLALRLRELGVRAGTVVPVCLERGIDMVSALLAALKAGGAFLSLDPAHPDRRLRQLIEDARARFVVTNADQAWRFRTCALTPLLAEEHRAPLPGPGPVDVAAPGDLAYLMYTSGTTGTPKGVLVGHGALAQSLTRVGAAYGLTPDDRVLQLAALGFDTSVEQIFTPLLHGATLVLGGRRTWAPTELLARLPELGVTVADLTPAYWHQFLRMAEHGGPRESGLRLLVVGGDSLRADDCRASLRLLPGTRLVNAYGLTETVITSTLCEVTEDLLAPEPAPVPIGTPLPGTEVYVLDGALRPVAPGERGEVFIGGGVLARGYWRRPELTAELFLPDPFTDEPGARMYRTGDTGRRRPDGRLELFGRTDQQVKVLGFRVDPGEVESALASHPAVGQARVVAVGRPEGGRVLTAYFTLHSPARADTFHRGVRAYLSARLPEHMVPAAFVHVDRIPAEPDGKDLLRPSPPDVARSGSGTAVEAGLAHLWCELLGVERVGPDDDFFALGGNSLIAMEMLARARILFGIGVTQIRFLTRSLLHHPTLRAFAEVTRSARTGTPGEASQPVDFVAEAALDVPVRRGLGPEPRWRDPAEILLTGATGFCGAHLLATLLETTGARVHCLVRAADEEQGLERIRAAQRRFLRREPVTDRVVPLLGDLTRPRLGLSEERFEELAARVDVIHHCGGQVNFIYPYQDLRAANVGGTREVLRLAGHARAIPVHYVSSMAVLAGFGPAGVPEVTEDTPLGHPELLSVGYVESKWVAEALLHNAAAAGLPVAVHRADDVTGDLATGAMNTGTEVCAMIKFIAESGVCPDVELWLDFVPADRFARAVAHIAAHRPAVGEVYHLTNPRHAVLGDLADRLRSRGYPVELLPYPAWVHRLVRFAAGHPTHPMTPFVPLFVDRCSGADLSISEMYFRPTLPLFARGRAERALRDGGIEFPPVDAALLDLYLDDLLDAGFLEPPRPAS</sequence>
<evidence type="ECO:0000256" key="1">
    <source>
        <dbReference type="ARBA" id="ARBA00022450"/>
    </source>
</evidence>
<evidence type="ECO:0000259" key="4">
    <source>
        <dbReference type="PROSITE" id="PS50075"/>
    </source>
</evidence>
<evidence type="ECO:0000313" key="5">
    <source>
        <dbReference type="EMBL" id="GHH69945.1"/>
    </source>
</evidence>
<dbReference type="EMBL" id="BNBO01000013">
    <property type="protein sequence ID" value="GHH69945.1"/>
    <property type="molecule type" value="Genomic_DNA"/>
</dbReference>
<dbReference type="Gene3D" id="3.30.300.30">
    <property type="match status" value="1"/>
</dbReference>
<gene>
    <name evidence="5" type="ORF">GCM10018781_29110</name>
</gene>
<dbReference type="PANTHER" id="PTHR44845:SF6">
    <property type="entry name" value="BETA-ALANINE-ACTIVATING ENZYME"/>
    <property type="match status" value="1"/>
</dbReference>
<reference evidence="5" key="1">
    <citation type="journal article" date="2014" name="Int. J. Syst. Evol. Microbiol.">
        <title>Complete genome sequence of Corynebacterium casei LMG S-19264T (=DSM 44701T), isolated from a smear-ripened cheese.</title>
        <authorList>
            <consortium name="US DOE Joint Genome Institute (JGI-PGF)"/>
            <person name="Walter F."/>
            <person name="Albersmeier A."/>
            <person name="Kalinowski J."/>
            <person name="Ruckert C."/>
        </authorList>
    </citation>
    <scope>NUCLEOTIDE SEQUENCE</scope>
    <source>
        <strain evidence="5">JCM 4646</strain>
    </source>
</reference>
<reference evidence="5" key="2">
    <citation type="submission" date="2020-09" db="EMBL/GenBank/DDBJ databases">
        <authorList>
            <person name="Sun Q."/>
            <person name="Ohkuma M."/>
        </authorList>
    </citation>
    <scope>NUCLEOTIDE SEQUENCE</scope>
    <source>
        <strain evidence="5">JCM 4646</strain>
    </source>
</reference>
<keyword evidence="2" id="KW-0597">Phosphoprotein</keyword>
<dbReference type="CDD" id="cd05235">
    <property type="entry name" value="SDR_e1"/>
    <property type="match status" value="1"/>
</dbReference>
<dbReference type="InterPro" id="IPR000873">
    <property type="entry name" value="AMP-dep_synth/lig_dom"/>
</dbReference>
<comment type="caution">
    <text evidence="5">The sequence shown here is derived from an EMBL/GenBank/DDBJ whole genome shotgun (WGS) entry which is preliminary data.</text>
</comment>
<feature type="region of interest" description="Disordered" evidence="3">
    <location>
        <begin position="19"/>
        <end position="54"/>
    </location>
</feature>
<dbReference type="InterPro" id="IPR009081">
    <property type="entry name" value="PP-bd_ACP"/>
</dbReference>
<dbReference type="InterPro" id="IPR045851">
    <property type="entry name" value="AMP-bd_C_sf"/>
</dbReference>